<feature type="compositionally biased region" description="Basic and acidic residues" evidence="1">
    <location>
        <begin position="575"/>
        <end position="593"/>
    </location>
</feature>
<dbReference type="EMBL" id="NQIK02000005">
    <property type="protein sequence ID" value="KAF7571002.1"/>
    <property type="molecule type" value="Genomic_DNA"/>
</dbReference>
<feature type="compositionally biased region" description="Basic and acidic residues" evidence="1">
    <location>
        <begin position="517"/>
        <end position="534"/>
    </location>
</feature>
<feature type="compositionally biased region" description="Polar residues" evidence="1">
    <location>
        <begin position="374"/>
        <end position="389"/>
    </location>
</feature>
<evidence type="ECO:0000256" key="1">
    <source>
        <dbReference type="SAM" id="MobiDB-lite"/>
    </source>
</evidence>
<feature type="compositionally biased region" description="Basic residues" evidence="1">
    <location>
        <begin position="958"/>
        <end position="969"/>
    </location>
</feature>
<reference evidence="3" key="3">
    <citation type="journal article" date="2022" name="bioRxiv">
        <title>A global pangenome for the wheat fungal pathogen Pyrenophora tritici-repentis and prediction of effector protein structural homology.</title>
        <authorList>
            <person name="Moolhuijzen P."/>
            <person name="See P.T."/>
            <person name="Shi G."/>
            <person name="Powell H.R."/>
            <person name="Cockram J."/>
            <person name="Jorgensen L.N."/>
            <person name="Benslimane H."/>
            <person name="Strelkov S.E."/>
            <person name="Turner J."/>
            <person name="Liu Z."/>
            <person name="Moffat C.S."/>
        </authorList>
    </citation>
    <scope>NUCLEOTIDE SEQUENCE</scope>
    <source>
        <strain evidence="3">86-124</strain>
    </source>
</reference>
<feature type="compositionally biased region" description="Polar residues" evidence="1">
    <location>
        <begin position="163"/>
        <end position="173"/>
    </location>
</feature>
<feature type="compositionally biased region" description="Low complexity" evidence="1">
    <location>
        <begin position="762"/>
        <end position="780"/>
    </location>
</feature>
<feature type="compositionally biased region" description="Basic and acidic residues" evidence="1">
    <location>
        <begin position="390"/>
        <end position="413"/>
    </location>
</feature>
<feature type="compositionally biased region" description="Acidic residues" evidence="1">
    <location>
        <begin position="436"/>
        <end position="445"/>
    </location>
</feature>
<feature type="region of interest" description="Disordered" evidence="1">
    <location>
        <begin position="274"/>
        <end position="652"/>
    </location>
</feature>
<name>A0A2W1H1Y5_9PLEO</name>
<keyword evidence="5" id="KW-1185">Reference proteome</keyword>
<reference evidence="3" key="2">
    <citation type="submission" date="2021-05" db="EMBL/GenBank/DDBJ databases">
        <authorList>
            <person name="Moolhuijzen P.M."/>
            <person name="Moffat C.S."/>
        </authorList>
    </citation>
    <scope>NUCLEOTIDE SEQUENCE</scope>
    <source>
        <strain evidence="3">86-124</strain>
    </source>
</reference>
<evidence type="ECO:0000313" key="2">
    <source>
        <dbReference type="EMBL" id="KAF7571002.1"/>
    </source>
</evidence>
<dbReference type="AlphaFoldDB" id="A0A2W1H1Y5"/>
<feature type="compositionally biased region" description="Polar residues" evidence="1">
    <location>
        <begin position="911"/>
        <end position="925"/>
    </location>
</feature>
<sequence length="1116" mass="121943">MSLNGLDSVEVTQAYQGALAEAGGWFLLRYTSRDAVEVLTRGTGGAGEARAAVAQYEEKSPLYGLLLYRRRKVLVKYVPEGTSRLLQARVAVHFINIAEKFAPHDIVLPITTPDELSDAALTSACSLHTAAPSSSSSSSSSRQQKLSWIQEAAEEVGGDESLTRPSTAKSTIPTILEPQTEEPVPSLPSSSHGESVPLILDDKAVEHKLSSQISHVTMETVSEGPVTPETDLSDLHDTLKSYDSLFENGPEPRNSSQTTRPNYDELYEHYYAQYTKPKVKLGPRPRPSLDGKRPATSGSAPADLSRPKSSLPAGLRSANRKAAESKMSKSTTPGALPTISIPPATQDLNPPSMPQSPVSSLYSTRGPISVKSMPVSSYRSLNRSTGPTQERTRLMKALELRKKQQQQQKDKIPEVQTEDAEATDDEAEVKTIVTPESEETAEEESSPERETLLGDDLQFAHRLSSSGLTATENQAEADDLNSSFSISSPVSAQTRGSSDAPSTRPSSISEDEAGMEDSQKCEDAHNPDIDERQSVDSQPTVVPESTTPVPGEAPSQQTEGPVITERAPSFDDTEGEAREVPRPAEENVRRSNRESTIYMPSGDTEDGQAKKRNRESMLMPSSKRRSFGESKKGKRRALLDAVNVSAENSEAEYLSDDSFMEELQSATVHEAKPMSVSKSPITPFFPRKSSHTDLSTPPRSASSNYAGISRLSPDQTSQTSRKLSGGWPPQPKSDSTVSKKINVSSGISQRIKALAEKTNRESTSSIGSASALSAPSSTLAQRKSSFFATTPIETSPNRLSTPKNGAQPFLANSASSTPDRKKQSGPIKSTVYNVQRAEKPESVQVTARIIRDERTAQPTLAMPTESTPLELHQSPLIIDHQVATFTPMSPPRGRTEPTSPREVRSSHSREQSIAASRTSSESTWRNFGRRMSESKSVHSQEGDEKRSEKKEKKESHSGKKSSKTSKMFKRMSSSISSMPWKNSSSNLASSENDMRSTSLASLREPPPAVHVGDLNIQFPDTLLWKRRWVEIDGSGNLVLSPSKHNEKGVTKRFHLSDFRTPYPPDQDRQELPNSVVLDFIDGRTLQCACETYIGQAQVLQILREAHDAWLAYNQTQ</sequence>
<feature type="region of interest" description="Disordered" evidence="1">
    <location>
        <begin position="129"/>
        <end position="195"/>
    </location>
</feature>
<dbReference type="EMBL" id="NRDI02000008">
    <property type="protein sequence ID" value="KAI1514116.1"/>
    <property type="molecule type" value="Genomic_DNA"/>
</dbReference>
<evidence type="ECO:0000313" key="3">
    <source>
        <dbReference type="EMBL" id="KAI1514116.1"/>
    </source>
</evidence>
<dbReference type="Gene3D" id="3.40.20.10">
    <property type="entry name" value="Severin"/>
    <property type="match status" value="1"/>
</dbReference>
<proteinExistence type="predicted"/>
<dbReference type="Proteomes" id="UP000245464">
    <property type="component" value="Chromosome 5"/>
</dbReference>
<feature type="compositionally biased region" description="Polar residues" evidence="1">
    <location>
        <begin position="975"/>
        <end position="992"/>
    </location>
</feature>
<comment type="caution">
    <text evidence="2">The sequence shown here is derived from an EMBL/GenBank/DDBJ whole genome shotgun (WGS) entry which is preliminary data.</text>
</comment>
<evidence type="ECO:0000313" key="5">
    <source>
        <dbReference type="Proteomes" id="UP000249757"/>
    </source>
</evidence>
<reference evidence="5" key="4">
    <citation type="journal article" date="2022" name="Microb. Genom.">
        <title>A global pangenome for the wheat fungal pathogen Pyrenophora tritici-repentis and prediction of effector protein structural homology.</title>
        <authorList>
            <person name="Moolhuijzen P.M."/>
            <person name="See P.T."/>
            <person name="Shi G."/>
            <person name="Powell H.R."/>
            <person name="Cockram J."/>
            <person name="Jorgensen L.N."/>
            <person name="Benslimane H."/>
            <person name="Strelkov S.E."/>
            <person name="Turner J."/>
            <person name="Liu Z."/>
            <person name="Moffat C.S."/>
        </authorList>
    </citation>
    <scope>NUCLEOTIDE SEQUENCE [LARGE SCALE GENOMIC DNA]</scope>
</reference>
<dbReference type="SUPFAM" id="SSF55753">
    <property type="entry name" value="Actin depolymerizing proteins"/>
    <property type="match status" value="1"/>
</dbReference>
<protein>
    <submittedName>
        <fullName evidence="2">AF-4 multi-domain protein</fullName>
    </submittedName>
    <submittedName>
        <fullName evidence="3">Cofilin-ADF domain containing protein</fullName>
    </submittedName>
</protein>
<feature type="region of interest" description="Disordered" evidence="1">
    <location>
        <begin position="242"/>
        <end position="261"/>
    </location>
</feature>
<feature type="compositionally biased region" description="Basic and acidic residues" evidence="1">
    <location>
        <begin position="930"/>
        <end position="957"/>
    </location>
</feature>
<feature type="compositionally biased region" description="Polar residues" evidence="1">
    <location>
        <begin position="692"/>
        <end position="722"/>
    </location>
</feature>
<organism evidence="2 4">
    <name type="scientific">Pyrenophora tritici-repentis</name>
    <dbReference type="NCBI Taxonomy" id="45151"/>
    <lineage>
        <taxon>Eukaryota</taxon>
        <taxon>Fungi</taxon>
        <taxon>Dikarya</taxon>
        <taxon>Ascomycota</taxon>
        <taxon>Pezizomycotina</taxon>
        <taxon>Dothideomycetes</taxon>
        <taxon>Pleosporomycetidae</taxon>
        <taxon>Pleosporales</taxon>
        <taxon>Pleosporineae</taxon>
        <taxon>Pleosporaceae</taxon>
        <taxon>Pyrenophora</taxon>
    </lineage>
</organism>
<feature type="compositionally biased region" description="Acidic residues" evidence="1">
    <location>
        <begin position="416"/>
        <end position="427"/>
    </location>
</feature>
<feature type="region of interest" description="Disordered" evidence="1">
    <location>
        <begin position="669"/>
        <end position="844"/>
    </location>
</feature>
<reference evidence="2 4" key="1">
    <citation type="journal article" date="2018" name="BMC Genomics">
        <title>Comparative genomics of the wheat fungal pathogen Pyrenophora tritici-repentis reveals chromosomal variations and genome plasticity.</title>
        <authorList>
            <person name="Moolhuijzen P."/>
            <person name="See P.T."/>
            <person name="Hane J.K."/>
            <person name="Shi G."/>
            <person name="Liu Z."/>
            <person name="Oliver R.P."/>
            <person name="Moffat C.S."/>
        </authorList>
    </citation>
    <scope>NUCLEOTIDE SEQUENCE [LARGE SCALE GENOMIC DNA]</scope>
    <source>
        <strain evidence="2">M4</strain>
    </source>
</reference>
<feature type="compositionally biased region" description="Low complexity" evidence="1">
    <location>
        <begin position="539"/>
        <end position="550"/>
    </location>
</feature>
<feature type="compositionally biased region" description="Polar residues" evidence="1">
    <location>
        <begin position="732"/>
        <end position="748"/>
    </location>
</feature>
<dbReference type="InterPro" id="IPR029006">
    <property type="entry name" value="ADF-H/Gelsolin-like_dom_sf"/>
</dbReference>
<gene>
    <name evidence="3" type="ORF">Ptr86124_006746</name>
    <name evidence="2" type="ORF">PtrM4_110040</name>
</gene>
<accession>A0A2W1H1Y5</accession>
<feature type="region of interest" description="Disordered" evidence="1">
    <location>
        <begin position="884"/>
        <end position="992"/>
    </location>
</feature>
<dbReference type="Proteomes" id="UP000249757">
    <property type="component" value="Unassembled WGS sequence"/>
</dbReference>
<evidence type="ECO:0000313" key="4">
    <source>
        <dbReference type="Proteomes" id="UP000245464"/>
    </source>
</evidence>
<feature type="compositionally biased region" description="Polar residues" evidence="1">
    <location>
        <begin position="463"/>
        <end position="508"/>
    </location>
</feature>
<feature type="compositionally biased region" description="Polar residues" evidence="1">
    <location>
        <begin position="781"/>
        <end position="817"/>
    </location>
</feature>
<feature type="compositionally biased region" description="Basic and acidic residues" evidence="1">
    <location>
        <begin position="893"/>
        <end position="910"/>
    </location>
</feature>
<dbReference type="OrthoDB" id="74412at2759"/>